<dbReference type="PANTHER" id="PTHR13096">
    <property type="entry name" value="MINA53 MYC INDUCED NUCLEAR ANTIGEN"/>
    <property type="match status" value="1"/>
</dbReference>
<evidence type="ECO:0000313" key="10">
    <source>
        <dbReference type="Proteomes" id="UP000321726"/>
    </source>
</evidence>
<dbReference type="EMBL" id="BJXU01000093">
    <property type="protein sequence ID" value="GEN24458.1"/>
    <property type="molecule type" value="Genomic_DNA"/>
</dbReference>
<dbReference type="PROSITE" id="PS51184">
    <property type="entry name" value="JMJC"/>
    <property type="match status" value="1"/>
</dbReference>
<evidence type="ECO:0000259" key="6">
    <source>
        <dbReference type="PROSITE" id="PS51184"/>
    </source>
</evidence>
<dbReference type="Proteomes" id="UP000321726">
    <property type="component" value="Unassembled WGS sequence"/>
</dbReference>
<evidence type="ECO:0000313" key="7">
    <source>
        <dbReference type="EMBL" id="GEN24458.1"/>
    </source>
</evidence>
<dbReference type="InterPro" id="IPR046799">
    <property type="entry name" value="ROXA-like_wH"/>
</dbReference>
<reference evidence="8 9" key="1">
    <citation type="submission" date="2016-11" db="EMBL/GenBank/DDBJ databases">
        <authorList>
            <person name="Jaros S."/>
            <person name="Januszkiewicz K."/>
            <person name="Wedrychowicz H."/>
        </authorList>
    </citation>
    <scope>NUCLEOTIDE SEQUENCE [LARGE SCALE GENOMIC DNA]</scope>
    <source>
        <strain evidence="8 9">DSM 4740</strain>
    </source>
</reference>
<organism evidence="8 9">
    <name type="scientific">Halomonas cupida</name>
    <dbReference type="NCBI Taxonomy" id="44933"/>
    <lineage>
        <taxon>Bacteria</taxon>
        <taxon>Pseudomonadati</taxon>
        <taxon>Pseudomonadota</taxon>
        <taxon>Gammaproteobacteria</taxon>
        <taxon>Oceanospirillales</taxon>
        <taxon>Halomonadaceae</taxon>
        <taxon>Halomonas</taxon>
    </lineage>
</organism>
<dbReference type="Pfam" id="PF08007">
    <property type="entry name" value="JmjC_2"/>
    <property type="match status" value="1"/>
</dbReference>
<dbReference type="AlphaFoldDB" id="A0A1M6Z9G2"/>
<dbReference type="InterPro" id="IPR039994">
    <property type="entry name" value="NO66-like"/>
</dbReference>
<dbReference type="InterPro" id="IPR003347">
    <property type="entry name" value="JmjC_dom"/>
</dbReference>
<dbReference type="STRING" id="44933.SAMN05660971_00015"/>
<keyword evidence="5" id="KW-0408">Iron</keyword>
<keyword evidence="10" id="KW-1185">Reference proteome</keyword>
<dbReference type="Gene3D" id="2.60.120.650">
    <property type="entry name" value="Cupin"/>
    <property type="match status" value="1"/>
</dbReference>
<keyword evidence="4" id="KW-0560">Oxidoreductase</keyword>
<evidence type="ECO:0000313" key="9">
    <source>
        <dbReference type="Proteomes" id="UP000184123"/>
    </source>
</evidence>
<dbReference type="EMBL" id="FRCA01000001">
    <property type="protein sequence ID" value="SHL27023.1"/>
    <property type="molecule type" value="Genomic_DNA"/>
</dbReference>
<keyword evidence="8" id="KW-0689">Ribosomal protein</keyword>
<dbReference type="GO" id="GO:0016706">
    <property type="term" value="F:2-oxoglutarate-dependent dioxygenase activity"/>
    <property type="evidence" value="ECO:0007669"/>
    <property type="project" value="TreeGrafter"/>
</dbReference>
<evidence type="ECO:0000256" key="3">
    <source>
        <dbReference type="ARBA" id="ARBA00022964"/>
    </source>
</evidence>
<keyword evidence="8" id="KW-0687">Ribonucleoprotein</keyword>
<dbReference type="Gene3D" id="3.40.366.30">
    <property type="entry name" value="50S ribosomal protein L16 arginine hydroxylase, Chain A, Domain 2"/>
    <property type="match status" value="1"/>
</dbReference>
<dbReference type="Proteomes" id="UP000184123">
    <property type="component" value="Unassembled WGS sequence"/>
</dbReference>
<name>A0A1M6Z9G2_9GAMM</name>
<keyword evidence="2" id="KW-0479">Metal-binding</keyword>
<sequence>MPTLQPALFMEATMSDTTFDATSSNDTPMTLLGGLSAEEFLRDVWQRKPLLIRGAFADFESPLSPDELAGLACEDNIEARLVEEQGPEGPWQVSHGPFDDATFARLPEQDWTLLVQAVDHYVPEVAALLEHFSFLPRWRLDDIMISYAPPGGSVGPHVDQYDVFLLQASGQRHWQLGGKVPDDAPIITGIDLRILETFDVNPQHDWVLEPGDMLYLPPGWSHNGVSQSDDCMTISVGFRAPSADEAITSYSDYLGEQMPSSLRYSDAGMPLPRDPAELDDGALERMRSLILDTLDDPEQMAQWFGRVMTQPKYVDQLVPSETPTDVDELVAALQDGDELERAPGSRFAWRARSSDRASLFVDGDGVLCDIRLARALASTDAIDAELLELPGAAEVITQLFDAGSLVWPDDEGYDDDE</sequence>
<dbReference type="Pfam" id="PF20514">
    <property type="entry name" value="WHD_ROXA"/>
    <property type="match status" value="1"/>
</dbReference>
<dbReference type="GO" id="GO:0046872">
    <property type="term" value="F:metal ion binding"/>
    <property type="evidence" value="ECO:0007669"/>
    <property type="project" value="UniProtKB-KW"/>
</dbReference>
<comment type="cofactor">
    <cofactor evidence="1">
        <name>Fe(2+)</name>
        <dbReference type="ChEBI" id="CHEBI:29033"/>
    </cofactor>
</comment>
<evidence type="ECO:0000256" key="2">
    <source>
        <dbReference type="ARBA" id="ARBA00022723"/>
    </source>
</evidence>
<gene>
    <name evidence="7" type="ORF">HCU01_24070</name>
    <name evidence="8" type="ORF">SAMN05660971_00015</name>
</gene>
<proteinExistence type="predicted"/>
<dbReference type="PANTHER" id="PTHR13096:SF8">
    <property type="entry name" value="RIBOSOMAL OXYGENASE 1"/>
    <property type="match status" value="1"/>
</dbReference>
<dbReference type="GO" id="GO:0005840">
    <property type="term" value="C:ribosome"/>
    <property type="evidence" value="ECO:0007669"/>
    <property type="project" value="UniProtKB-KW"/>
</dbReference>
<keyword evidence="3" id="KW-0223">Dioxygenase</keyword>
<evidence type="ECO:0000313" key="8">
    <source>
        <dbReference type="EMBL" id="SHL27023.1"/>
    </source>
</evidence>
<reference evidence="7 10" key="2">
    <citation type="submission" date="2019-07" db="EMBL/GenBank/DDBJ databases">
        <title>Whole genome shotgun sequence of Halomonas cupida NBRC 102219.</title>
        <authorList>
            <person name="Hosoyama A."/>
            <person name="Uohara A."/>
            <person name="Ohji S."/>
            <person name="Ichikawa N."/>
        </authorList>
    </citation>
    <scope>NUCLEOTIDE SEQUENCE [LARGE SCALE GENOMIC DNA]</scope>
    <source>
        <strain evidence="7 10">NBRC 102219</strain>
    </source>
</reference>
<evidence type="ECO:0000256" key="4">
    <source>
        <dbReference type="ARBA" id="ARBA00023002"/>
    </source>
</evidence>
<feature type="domain" description="JmjC" evidence="6">
    <location>
        <begin position="124"/>
        <end position="255"/>
    </location>
</feature>
<accession>A0A1M6Z9G2</accession>
<evidence type="ECO:0000256" key="1">
    <source>
        <dbReference type="ARBA" id="ARBA00001954"/>
    </source>
</evidence>
<dbReference type="SUPFAM" id="SSF51197">
    <property type="entry name" value="Clavaminate synthase-like"/>
    <property type="match status" value="1"/>
</dbReference>
<protein>
    <submittedName>
        <fullName evidence="8">50S ribosomal protein L16 3-hydroxylase</fullName>
    </submittedName>
</protein>
<dbReference type="SMART" id="SM00558">
    <property type="entry name" value="JmjC"/>
    <property type="match status" value="1"/>
</dbReference>
<evidence type="ECO:0000256" key="5">
    <source>
        <dbReference type="ARBA" id="ARBA00023004"/>
    </source>
</evidence>